<feature type="chain" id="PRO_5008408145" description="RING-type domain-containing protein" evidence="4">
    <location>
        <begin position="22"/>
        <end position="84"/>
    </location>
</feature>
<sequence>MNPIAIGIVVGLIAAACCCFASRQQVTLIAHNNENRVNYRRPICMICRSEVRNQVAREMLCGHIFHLECLNGCGQCPTCHGFPS</sequence>
<feature type="domain" description="RING-type" evidence="5">
    <location>
        <begin position="44"/>
        <end position="80"/>
    </location>
</feature>
<keyword evidence="4" id="KW-0732">Signal</keyword>
<accession>A0A1B0GCV9</accession>
<dbReference type="EnsemblMetazoa" id="GMOY011135-RA">
    <property type="protein sequence ID" value="GMOY011135-PA"/>
    <property type="gene ID" value="GMOY011135"/>
</dbReference>
<feature type="signal peptide" evidence="4">
    <location>
        <begin position="1"/>
        <end position="21"/>
    </location>
</feature>
<reference evidence="6" key="1">
    <citation type="submission" date="2020-05" db="UniProtKB">
        <authorList>
            <consortium name="EnsemblMetazoa"/>
        </authorList>
    </citation>
    <scope>IDENTIFICATION</scope>
    <source>
        <strain evidence="6">Yale</strain>
    </source>
</reference>
<dbReference type="SUPFAM" id="SSF57850">
    <property type="entry name" value="RING/U-box"/>
    <property type="match status" value="1"/>
</dbReference>
<evidence type="ECO:0000259" key="5">
    <source>
        <dbReference type="PROSITE" id="PS50089"/>
    </source>
</evidence>
<evidence type="ECO:0000313" key="7">
    <source>
        <dbReference type="Proteomes" id="UP000092444"/>
    </source>
</evidence>
<evidence type="ECO:0000256" key="4">
    <source>
        <dbReference type="SAM" id="SignalP"/>
    </source>
</evidence>
<dbReference type="PROSITE" id="PS50089">
    <property type="entry name" value="ZF_RING_2"/>
    <property type="match status" value="1"/>
</dbReference>
<dbReference type="InterPro" id="IPR001841">
    <property type="entry name" value="Znf_RING"/>
</dbReference>
<dbReference type="InterPro" id="IPR013083">
    <property type="entry name" value="Znf_RING/FYVE/PHD"/>
</dbReference>
<proteinExistence type="predicted"/>
<protein>
    <recommendedName>
        <fullName evidence="5">RING-type domain-containing protein</fullName>
    </recommendedName>
</protein>
<dbReference type="Proteomes" id="UP000092444">
    <property type="component" value="Unassembled WGS sequence"/>
</dbReference>
<keyword evidence="2" id="KW-0862">Zinc</keyword>
<dbReference type="VEuPathDB" id="VectorBase:GMOY011135"/>
<name>A0A1B0GCV9_GLOMM</name>
<keyword evidence="1 3" id="KW-0863">Zinc-finger</keyword>
<organism evidence="6 7">
    <name type="scientific">Glossina morsitans morsitans</name>
    <name type="common">Savannah tsetse fly</name>
    <dbReference type="NCBI Taxonomy" id="37546"/>
    <lineage>
        <taxon>Eukaryota</taxon>
        <taxon>Metazoa</taxon>
        <taxon>Ecdysozoa</taxon>
        <taxon>Arthropoda</taxon>
        <taxon>Hexapoda</taxon>
        <taxon>Insecta</taxon>
        <taxon>Pterygota</taxon>
        <taxon>Neoptera</taxon>
        <taxon>Endopterygota</taxon>
        <taxon>Diptera</taxon>
        <taxon>Brachycera</taxon>
        <taxon>Muscomorpha</taxon>
        <taxon>Hippoboscoidea</taxon>
        <taxon>Glossinidae</taxon>
        <taxon>Glossina</taxon>
    </lineage>
</organism>
<keyword evidence="1 3" id="KW-0479">Metal-binding</keyword>
<dbReference type="EMBL" id="CCAG010002237">
    <property type="status" value="NOT_ANNOTATED_CDS"/>
    <property type="molecule type" value="Genomic_DNA"/>
</dbReference>
<dbReference type="AlphaFoldDB" id="A0A1B0GCV9"/>
<evidence type="ECO:0000256" key="3">
    <source>
        <dbReference type="PROSITE-ProRule" id="PRU00175"/>
    </source>
</evidence>
<dbReference type="Gene3D" id="3.30.40.10">
    <property type="entry name" value="Zinc/RING finger domain, C3HC4 (zinc finger)"/>
    <property type="match status" value="1"/>
</dbReference>
<dbReference type="SMART" id="SM00184">
    <property type="entry name" value="RING"/>
    <property type="match status" value="1"/>
</dbReference>
<evidence type="ECO:0000256" key="1">
    <source>
        <dbReference type="ARBA" id="ARBA00022771"/>
    </source>
</evidence>
<evidence type="ECO:0000313" key="6">
    <source>
        <dbReference type="EnsemblMetazoa" id="GMOY011135-PA"/>
    </source>
</evidence>
<dbReference type="GO" id="GO:0008270">
    <property type="term" value="F:zinc ion binding"/>
    <property type="evidence" value="ECO:0007669"/>
    <property type="project" value="UniProtKB-KW"/>
</dbReference>
<evidence type="ECO:0000256" key="2">
    <source>
        <dbReference type="ARBA" id="ARBA00022833"/>
    </source>
</evidence>
<keyword evidence="7" id="KW-1185">Reference proteome</keyword>